<evidence type="ECO:0008006" key="4">
    <source>
        <dbReference type="Google" id="ProtNLM"/>
    </source>
</evidence>
<dbReference type="EMBL" id="BOOY01000015">
    <property type="protein sequence ID" value="GIJ02812.1"/>
    <property type="molecule type" value="Genomic_DNA"/>
</dbReference>
<keyword evidence="1" id="KW-0732">Signal</keyword>
<comment type="caution">
    <text evidence="2">The sequence shown here is derived from an EMBL/GenBank/DDBJ whole genome shotgun (WGS) entry which is preliminary data.</text>
</comment>
<name>A0A8J3Y7F2_9ACTN</name>
<gene>
    <name evidence="2" type="ORF">Sya03_21640</name>
</gene>
<evidence type="ECO:0000313" key="2">
    <source>
        <dbReference type="EMBL" id="GIJ02812.1"/>
    </source>
</evidence>
<evidence type="ECO:0000256" key="1">
    <source>
        <dbReference type="SAM" id="SignalP"/>
    </source>
</evidence>
<accession>A0A8J3Y7F2</accession>
<sequence length="278" mass="29598">MVVVLLLGVALVGPAAMPAGSAPLPPAAPGTRAMWLWSEAPAAEVIEFAGARGVQEIFVHVGTQVATDGSLPRLRELKQLADARKVRLTALGGDPAWTTDHGSALAWQRAVVRTGLFAGLHVDVEPYLLPGWTSAYQQTAKQFLALLDKLRTGSALPVEADVPFWYGQYKVGTLNLANEVLKRVSAVTIMSYRDTGVGTNSMLAVSKDWLVRGSAAGKRVRLGAETGPLSDCGYCTFAEEGATHLGNELAEVDAATRTTYSFGGIAVHHYDSWRDLPA</sequence>
<feature type="signal peptide" evidence="1">
    <location>
        <begin position="1"/>
        <end position="21"/>
    </location>
</feature>
<feature type="chain" id="PRO_5035171169" description="Amidase" evidence="1">
    <location>
        <begin position="22"/>
        <end position="278"/>
    </location>
</feature>
<dbReference type="AlphaFoldDB" id="A0A8J3Y7F2"/>
<protein>
    <recommendedName>
        <fullName evidence="4">Amidase</fullName>
    </recommendedName>
</protein>
<proteinExistence type="predicted"/>
<reference evidence="2" key="1">
    <citation type="submission" date="2021-01" db="EMBL/GenBank/DDBJ databases">
        <title>Whole genome shotgun sequence of Spirilliplanes yamanashiensis NBRC 15828.</title>
        <authorList>
            <person name="Komaki H."/>
            <person name="Tamura T."/>
        </authorList>
    </citation>
    <scope>NUCLEOTIDE SEQUENCE</scope>
    <source>
        <strain evidence="2">NBRC 15828</strain>
    </source>
</reference>
<evidence type="ECO:0000313" key="3">
    <source>
        <dbReference type="Proteomes" id="UP000652013"/>
    </source>
</evidence>
<keyword evidence="3" id="KW-1185">Reference proteome</keyword>
<dbReference type="Proteomes" id="UP000652013">
    <property type="component" value="Unassembled WGS sequence"/>
</dbReference>
<organism evidence="2 3">
    <name type="scientific">Spirilliplanes yamanashiensis</name>
    <dbReference type="NCBI Taxonomy" id="42233"/>
    <lineage>
        <taxon>Bacteria</taxon>
        <taxon>Bacillati</taxon>
        <taxon>Actinomycetota</taxon>
        <taxon>Actinomycetes</taxon>
        <taxon>Micromonosporales</taxon>
        <taxon>Micromonosporaceae</taxon>
        <taxon>Spirilliplanes</taxon>
    </lineage>
</organism>